<dbReference type="InterPro" id="IPR001254">
    <property type="entry name" value="Trypsin_dom"/>
</dbReference>
<dbReference type="AlphaFoldDB" id="A0A226DLW6"/>
<dbReference type="InterPro" id="IPR002172">
    <property type="entry name" value="LDrepeatLR_classA_rpt"/>
</dbReference>
<keyword evidence="3" id="KW-1133">Transmembrane helix</keyword>
<feature type="disulfide bond" evidence="2">
    <location>
        <begin position="307"/>
        <end position="322"/>
    </location>
</feature>
<dbReference type="PROSITE" id="PS50068">
    <property type="entry name" value="LDLRA_2"/>
    <property type="match status" value="1"/>
</dbReference>
<dbReference type="Proteomes" id="UP000198287">
    <property type="component" value="Unassembled WGS sequence"/>
</dbReference>
<dbReference type="InterPro" id="IPR036055">
    <property type="entry name" value="LDL_receptor-like_sf"/>
</dbReference>
<dbReference type="PANTHER" id="PTHR24252:SF7">
    <property type="entry name" value="HYALIN"/>
    <property type="match status" value="1"/>
</dbReference>
<dbReference type="PROSITE" id="PS00135">
    <property type="entry name" value="TRYPSIN_SER"/>
    <property type="match status" value="1"/>
</dbReference>
<feature type="transmembrane region" description="Helical" evidence="3">
    <location>
        <begin position="342"/>
        <end position="362"/>
    </location>
</feature>
<evidence type="ECO:0000256" key="2">
    <source>
        <dbReference type="PROSITE-ProRule" id="PRU00124"/>
    </source>
</evidence>
<evidence type="ECO:0000256" key="3">
    <source>
        <dbReference type="SAM" id="Phobius"/>
    </source>
</evidence>
<evidence type="ECO:0000313" key="6">
    <source>
        <dbReference type="Proteomes" id="UP000198287"/>
    </source>
</evidence>
<dbReference type="SMART" id="SM00192">
    <property type="entry name" value="LDLa"/>
    <property type="match status" value="1"/>
</dbReference>
<keyword evidence="6" id="KW-1185">Reference proteome</keyword>
<reference evidence="5 6" key="1">
    <citation type="submission" date="2015-12" db="EMBL/GenBank/DDBJ databases">
        <title>The genome of Folsomia candida.</title>
        <authorList>
            <person name="Faddeeva A."/>
            <person name="Derks M.F."/>
            <person name="Anvar Y."/>
            <person name="Smit S."/>
            <person name="Van Straalen N."/>
            <person name="Roelofs D."/>
        </authorList>
    </citation>
    <scope>NUCLEOTIDE SEQUENCE [LARGE SCALE GENOMIC DNA]</scope>
    <source>
        <strain evidence="5 6">VU population</strain>
        <tissue evidence="5">Whole body</tissue>
    </source>
</reference>
<dbReference type="Pfam" id="PF00057">
    <property type="entry name" value="Ldl_recept_a"/>
    <property type="match status" value="1"/>
</dbReference>
<dbReference type="SUPFAM" id="SSF57424">
    <property type="entry name" value="LDL receptor-like module"/>
    <property type="match status" value="1"/>
</dbReference>
<comment type="caution">
    <text evidence="2">Lacks conserved residue(s) required for the propagation of feature annotation.</text>
</comment>
<dbReference type="SUPFAM" id="SSF50494">
    <property type="entry name" value="Trypsin-like serine proteases"/>
    <property type="match status" value="1"/>
</dbReference>
<dbReference type="InterPro" id="IPR009003">
    <property type="entry name" value="Peptidase_S1_PA"/>
</dbReference>
<dbReference type="InterPro" id="IPR043504">
    <property type="entry name" value="Peptidase_S1_PA_chymotrypsin"/>
</dbReference>
<evidence type="ECO:0000259" key="4">
    <source>
        <dbReference type="PROSITE" id="PS50240"/>
    </source>
</evidence>
<name>A0A226DLW6_FOLCA</name>
<dbReference type="Gene3D" id="4.10.400.10">
    <property type="entry name" value="Low-density Lipoprotein Receptor"/>
    <property type="match status" value="1"/>
</dbReference>
<dbReference type="Pfam" id="PF00089">
    <property type="entry name" value="Trypsin"/>
    <property type="match status" value="1"/>
</dbReference>
<feature type="disulfide bond" evidence="2">
    <location>
        <begin position="295"/>
        <end position="313"/>
    </location>
</feature>
<dbReference type="PROSITE" id="PS50240">
    <property type="entry name" value="TRYPSIN_DOM"/>
    <property type="match status" value="1"/>
</dbReference>
<dbReference type="EMBL" id="LNIX01000016">
    <property type="protein sequence ID" value="OXA46189.1"/>
    <property type="molecule type" value="Genomic_DNA"/>
</dbReference>
<dbReference type="PANTHER" id="PTHR24252">
    <property type="entry name" value="ACROSIN-RELATED"/>
    <property type="match status" value="1"/>
</dbReference>
<organism evidence="5 6">
    <name type="scientific">Folsomia candida</name>
    <name type="common">Springtail</name>
    <dbReference type="NCBI Taxonomy" id="158441"/>
    <lineage>
        <taxon>Eukaryota</taxon>
        <taxon>Metazoa</taxon>
        <taxon>Ecdysozoa</taxon>
        <taxon>Arthropoda</taxon>
        <taxon>Hexapoda</taxon>
        <taxon>Collembola</taxon>
        <taxon>Entomobryomorpha</taxon>
        <taxon>Isotomoidea</taxon>
        <taxon>Isotomidae</taxon>
        <taxon>Proisotominae</taxon>
        <taxon>Folsomia</taxon>
    </lineage>
</organism>
<protein>
    <submittedName>
        <fullName evidence="5">Chymotrypsinogen 2</fullName>
    </submittedName>
</protein>
<dbReference type="CDD" id="cd00112">
    <property type="entry name" value="LDLa"/>
    <property type="match status" value="1"/>
</dbReference>
<sequence>MGRIRARDDGGYGDSRNPGGNRRITFCLSSETGEKFGGNRNFTGQISTRVQMLERNAESGKIVDYLIDEMICIAWMFLASELRIVAGRYNVQWGQDTEQLRGIANNFVPSTFNRYDLANDIGLVKVSHPFKFNAYVKPIPMPFSNRQFTGSVSIYGYGVSQHSPGDIYESPETSQRSDLEIITNEECTGLLANRSSKVARFMMCAYSEHSSVCSGDSGSPVVCRDEFQSNLPESFQISRDILCGVVSWGHDKCIVNFSNKSTDTPAPSIFSRVSYFYGFIAKTIRKTETPSHFLCHNLQYVYKSQVCDFYRDCDDGSDESGCREKESTTVLPSNLSVLTSQATNFGGIVGLIYISIVLLKLIGM</sequence>
<dbReference type="SMART" id="SM00020">
    <property type="entry name" value="Tryp_SPc"/>
    <property type="match status" value="1"/>
</dbReference>
<proteinExistence type="predicted"/>
<dbReference type="GO" id="GO:0004252">
    <property type="term" value="F:serine-type endopeptidase activity"/>
    <property type="evidence" value="ECO:0007669"/>
    <property type="project" value="InterPro"/>
</dbReference>
<dbReference type="STRING" id="158441.A0A226DLW6"/>
<evidence type="ECO:0000256" key="1">
    <source>
        <dbReference type="ARBA" id="ARBA00023157"/>
    </source>
</evidence>
<keyword evidence="3" id="KW-0812">Transmembrane</keyword>
<dbReference type="InterPro" id="IPR033116">
    <property type="entry name" value="TRYPSIN_SER"/>
</dbReference>
<accession>A0A226DLW6</accession>
<gene>
    <name evidence="5" type="ORF">Fcan01_19170</name>
</gene>
<feature type="domain" description="Peptidase S1" evidence="4">
    <location>
        <begin position="35"/>
        <end position="285"/>
    </location>
</feature>
<comment type="caution">
    <text evidence="5">The sequence shown here is derived from an EMBL/GenBank/DDBJ whole genome shotgun (WGS) entry which is preliminary data.</text>
</comment>
<keyword evidence="3" id="KW-0472">Membrane</keyword>
<evidence type="ECO:0000313" key="5">
    <source>
        <dbReference type="EMBL" id="OXA46189.1"/>
    </source>
</evidence>
<keyword evidence="1 2" id="KW-1015">Disulfide bond</keyword>
<dbReference type="GO" id="GO:0006508">
    <property type="term" value="P:proteolysis"/>
    <property type="evidence" value="ECO:0007669"/>
    <property type="project" value="InterPro"/>
</dbReference>
<dbReference type="OrthoDB" id="10061449at2759"/>
<dbReference type="Gene3D" id="2.40.10.10">
    <property type="entry name" value="Trypsin-like serine proteases"/>
    <property type="match status" value="1"/>
</dbReference>